<dbReference type="SUPFAM" id="SSF74863">
    <property type="entry name" value="Thiol:disulfide interchange protein DsbD, N-terminal domain (DsbD-alpha)"/>
    <property type="match status" value="1"/>
</dbReference>
<sequence>MEKLEKAYFTCMKTFTSTGAGFRRILLPLLALLGLLVGAVSLRAADFLDPDSAFRLRASLETDGSVSLHWEIAEGYKLYRDQIRIVAEGGSAEIGVPELPEGIATVDSETGGPSVIYHDRLDVSVPFSAAPGPFRLSVTHQGCSEEGLCYPPSTTKFTVDPAKPGALAAVHQTGFFGINPEPTLPAEPAVASFQGEEGSLATATLMEGSLWKIALAFFVFGLLIAFTPCVLPMLPILSSIIAGEGESTRMRSFLLSLVYSGGMALVYTLLGIAAGLAGEGLAGFLQQPAVLAGFAALLVVLSLSMFDVYQLQVPSSMQNRLSAASGKLKGGRILGVFLMGAISALVIGPCVAAPLAGTLVYISQTKNVVIGGLALFSMAAGISVPLLLIGLSAGWLLPRAGAWMQGVKYVFGILLIAVAIWMVTPVLPAQVLLFLWGALAILSAVFLGVMSRLPEKPTTGSRFRHALGIVMLAIGLLEIAGSLSGARNPLQPLSEIRPVSSSERKEIATLQFSPVRSSAELDSLLNSTTGPVMLDFYADWCVSCKELEHVTFGDPAVMKQLGSMTLLQADVTANSEDDRLLMKRFSVFGPPAIVFFDQAGTEIPGSRVVGFVPPEDFLRNPAFR</sequence>
<evidence type="ECO:0000256" key="8">
    <source>
        <dbReference type="ARBA" id="ARBA00022748"/>
    </source>
</evidence>
<dbReference type="PROSITE" id="PS00194">
    <property type="entry name" value="THIOREDOXIN_1"/>
    <property type="match status" value="1"/>
</dbReference>
<keyword evidence="7" id="KW-0732">Signal</keyword>
<dbReference type="InterPro" id="IPR022910">
    <property type="entry name" value="Thiol_diS_interchange_DbsD"/>
</dbReference>
<keyword evidence="12 18" id="KW-0520">NAD</keyword>
<dbReference type="PANTHER" id="PTHR32234">
    <property type="entry name" value="THIOL:DISULFIDE INTERCHANGE PROTEIN DSBD"/>
    <property type="match status" value="1"/>
</dbReference>
<dbReference type="InterPro" id="IPR003834">
    <property type="entry name" value="Cyt_c_assmbl_TM_dom"/>
</dbReference>
<dbReference type="NCBIfam" id="NF001419">
    <property type="entry name" value="PRK00293.1"/>
    <property type="match status" value="1"/>
</dbReference>
<dbReference type="Proteomes" id="UP000279908">
    <property type="component" value="Unassembled WGS sequence"/>
</dbReference>
<gene>
    <name evidence="18 20" type="primary">dsbD</name>
    <name evidence="20" type="ORF">EKD02_04790</name>
</gene>
<feature type="transmembrane region" description="Helical" evidence="18">
    <location>
        <begin position="368"/>
        <end position="397"/>
    </location>
</feature>
<dbReference type="Gene3D" id="3.40.30.10">
    <property type="entry name" value="Glutaredoxin"/>
    <property type="match status" value="1"/>
</dbReference>
<evidence type="ECO:0000256" key="11">
    <source>
        <dbReference type="ARBA" id="ARBA00023002"/>
    </source>
</evidence>
<dbReference type="Pfam" id="PF02683">
    <property type="entry name" value="DsbD_TM"/>
    <property type="match status" value="1"/>
</dbReference>
<name>A0A3S0LQ12_CHLPH</name>
<keyword evidence="5 18" id="KW-0997">Cell inner membrane</keyword>
<accession>A0A3S0LQ12</accession>
<evidence type="ECO:0000313" key="20">
    <source>
        <dbReference type="EMBL" id="RTY38405.1"/>
    </source>
</evidence>
<dbReference type="EMBL" id="RXYK01000005">
    <property type="protein sequence ID" value="RTY38405.1"/>
    <property type="molecule type" value="Genomic_DNA"/>
</dbReference>
<evidence type="ECO:0000256" key="6">
    <source>
        <dbReference type="ARBA" id="ARBA00022692"/>
    </source>
</evidence>
<dbReference type="Pfam" id="PF13098">
    <property type="entry name" value="Thioredoxin_2"/>
    <property type="match status" value="1"/>
</dbReference>
<evidence type="ECO:0000256" key="18">
    <source>
        <dbReference type="HAMAP-Rule" id="MF_00399"/>
    </source>
</evidence>
<keyword evidence="4 18" id="KW-1003">Cell membrane</keyword>
<evidence type="ECO:0000256" key="1">
    <source>
        <dbReference type="ARBA" id="ARBA00004429"/>
    </source>
</evidence>
<dbReference type="GO" id="GO:0009055">
    <property type="term" value="F:electron transfer activity"/>
    <property type="evidence" value="ECO:0007669"/>
    <property type="project" value="UniProtKB-UniRule"/>
</dbReference>
<organism evidence="20 21">
    <name type="scientific">Chlorobium phaeovibrioides</name>
    <dbReference type="NCBI Taxonomy" id="1094"/>
    <lineage>
        <taxon>Bacteria</taxon>
        <taxon>Pseudomonadati</taxon>
        <taxon>Chlorobiota</taxon>
        <taxon>Chlorobiia</taxon>
        <taxon>Chlorobiales</taxon>
        <taxon>Chlorobiaceae</taxon>
        <taxon>Chlorobium/Pelodictyon group</taxon>
        <taxon>Chlorobium</taxon>
    </lineage>
</organism>
<reference evidence="20 21" key="1">
    <citation type="submission" date="2018-12" db="EMBL/GenBank/DDBJ databases">
        <authorList>
            <person name="Lunina O.N."/>
            <person name="Grouzdev D.S."/>
            <person name="Gorlenko V.M."/>
            <person name="Savvichev A.S."/>
        </authorList>
    </citation>
    <scope>NUCLEOTIDE SEQUENCE [LARGE SCALE GENOMIC DNA]</scope>
    <source>
        <strain evidence="20 21">BrKhr-17</strain>
    </source>
</reference>
<evidence type="ECO:0000256" key="5">
    <source>
        <dbReference type="ARBA" id="ARBA00022519"/>
    </source>
</evidence>
<comment type="caution">
    <text evidence="18">Lacks conserved residue(s) required for the propagation of feature annotation.</text>
</comment>
<feature type="disulfide bond" description="Redox-active" evidence="18">
    <location>
        <begin position="541"/>
        <end position="544"/>
    </location>
</feature>
<keyword evidence="9 18" id="KW-0249">Electron transport</keyword>
<protein>
    <recommendedName>
        <fullName evidence="18">Thiol:disulfide interchange protein DsbD</fullName>
        <ecNumber evidence="18">1.8.1.8</ecNumber>
    </recommendedName>
    <alternativeName>
        <fullName evidence="18">Protein-disulfide reductase</fullName>
        <shortName evidence="18">Disulfide reductase</shortName>
    </alternativeName>
</protein>
<keyword evidence="8 18" id="KW-0201">Cytochrome c-type biogenesis</keyword>
<dbReference type="PANTHER" id="PTHR32234:SF0">
    <property type="entry name" value="THIOL:DISULFIDE INTERCHANGE PROTEIN DSBD"/>
    <property type="match status" value="1"/>
</dbReference>
<dbReference type="GO" id="GO:0045454">
    <property type="term" value="P:cell redox homeostasis"/>
    <property type="evidence" value="ECO:0007669"/>
    <property type="project" value="TreeGrafter"/>
</dbReference>
<evidence type="ECO:0000256" key="12">
    <source>
        <dbReference type="ARBA" id="ARBA00023027"/>
    </source>
</evidence>
<dbReference type="CDD" id="cd02953">
    <property type="entry name" value="DsbDgamma"/>
    <property type="match status" value="1"/>
</dbReference>
<comment type="catalytic activity">
    <reaction evidence="16 18">
        <text>[protein]-dithiol + NAD(+) = [protein]-disulfide + NADH + H(+)</text>
        <dbReference type="Rhea" id="RHEA:18749"/>
        <dbReference type="Rhea" id="RHEA-COMP:10593"/>
        <dbReference type="Rhea" id="RHEA-COMP:10594"/>
        <dbReference type="ChEBI" id="CHEBI:15378"/>
        <dbReference type="ChEBI" id="CHEBI:29950"/>
        <dbReference type="ChEBI" id="CHEBI:50058"/>
        <dbReference type="ChEBI" id="CHEBI:57540"/>
        <dbReference type="ChEBI" id="CHEBI:57945"/>
        <dbReference type="EC" id="1.8.1.8"/>
    </reaction>
</comment>
<feature type="transmembrane region" description="Helical" evidence="18">
    <location>
        <begin position="465"/>
        <end position="486"/>
    </location>
</feature>
<comment type="similarity">
    <text evidence="2 18">Belongs to the thioredoxin family. DsbD subfamily.</text>
</comment>
<dbReference type="GO" id="GO:0005886">
    <property type="term" value="C:plasma membrane"/>
    <property type="evidence" value="ECO:0007669"/>
    <property type="project" value="UniProtKB-SubCell"/>
</dbReference>
<evidence type="ECO:0000313" key="21">
    <source>
        <dbReference type="Proteomes" id="UP000279908"/>
    </source>
</evidence>
<dbReference type="PROSITE" id="PS51352">
    <property type="entry name" value="THIOREDOXIN_2"/>
    <property type="match status" value="1"/>
</dbReference>
<dbReference type="InterPro" id="IPR036929">
    <property type="entry name" value="DsbDN_sf"/>
</dbReference>
<dbReference type="InterPro" id="IPR035671">
    <property type="entry name" value="DsbD_gamma"/>
</dbReference>
<feature type="transmembrane region" description="Helical" evidence="18">
    <location>
        <begin position="253"/>
        <end position="277"/>
    </location>
</feature>
<evidence type="ECO:0000256" key="17">
    <source>
        <dbReference type="ARBA" id="ARBA00047804"/>
    </source>
</evidence>
<dbReference type="InterPro" id="IPR036249">
    <property type="entry name" value="Thioredoxin-like_sf"/>
</dbReference>
<keyword evidence="11 18" id="KW-0560">Oxidoreductase</keyword>
<comment type="catalytic activity">
    <reaction evidence="17 18">
        <text>[protein]-dithiol + NADP(+) = [protein]-disulfide + NADPH + H(+)</text>
        <dbReference type="Rhea" id="RHEA:18753"/>
        <dbReference type="Rhea" id="RHEA-COMP:10593"/>
        <dbReference type="Rhea" id="RHEA-COMP:10594"/>
        <dbReference type="ChEBI" id="CHEBI:15378"/>
        <dbReference type="ChEBI" id="CHEBI:29950"/>
        <dbReference type="ChEBI" id="CHEBI:50058"/>
        <dbReference type="ChEBI" id="CHEBI:57783"/>
        <dbReference type="ChEBI" id="CHEBI:58349"/>
        <dbReference type="EC" id="1.8.1.8"/>
    </reaction>
</comment>
<keyword evidence="13 18" id="KW-0472">Membrane</keyword>
<feature type="disulfide bond" description="Redox-active" evidence="18">
    <location>
        <begin position="143"/>
        <end position="149"/>
    </location>
</feature>
<feature type="transmembrane region" description="Helical" evidence="18">
    <location>
        <begin position="289"/>
        <end position="312"/>
    </location>
</feature>
<evidence type="ECO:0000256" key="15">
    <source>
        <dbReference type="ARBA" id="ARBA00023284"/>
    </source>
</evidence>
<keyword evidence="6 18" id="KW-0812">Transmembrane</keyword>
<dbReference type="Gene3D" id="2.60.40.1250">
    <property type="entry name" value="Thiol:disulfide interchange protein DsbD, N-terminal domain"/>
    <property type="match status" value="1"/>
</dbReference>
<dbReference type="GO" id="GO:0047134">
    <property type="term" value="F:protein-disulfide reductase [NAD(P)H] activity"/>
    <property type="evidence" value="ECO:0007669"/>
    <property type="project" value="UniProtKB-UniRule"/>
</dbReference>
<dbReference type="GO" id="GO:0017004">
    <property type="term" value="P:cytochrome complex assembly"/>
    <property type="evidence" value="ECO:0007669"/>
    <property type="project" value="UniProtKB-UniRule"/>
</dbReference>
<evidence type="ECO:0000259" key="19">
    <source>
        <dbReference type="PROSITE" id="PS51352"/>
    </source>
</evidence>
<evidence type="ECO:0000256" key="3">
    <source>
        <dbReference type="ARBA" id="ARBA00022448"/>
    </source>
</evidence>
<dbReference type="AlphaFoldDB" id="A0A3S0LQ12"/>
<evidence type="ECO:0000256" key="9">
    <source>
        <dbReference type="ARBA" id="ARBA00022982"/>
    </source>
</evidence>
<dbReference type="EC" id="1.8.1.8" evidence="18"/>
<dbReference type="InterPro" id="IPR028250">
    <property type="entry name" value="DsbDN"/>
</dbReference>
<evidence type="ECO:0000256" key="16">
    <source>
        <dbReference type="ARBA" id="ARBA00047388"/>
    </source>
</evidence>
<comment type="subcellular location">
    <subcellularLocation>
        <location evidence="1 18">Cell inner membrane</location>
        <topology evidence="1 18">Multi-pass membrane protein</topology>
    </subcellularLocation>
</comment>
<feature type="transmembrane region" description="Helical" evidence="18">
    <location>
        <begin position="433"/>
        <end position="453"/>
    </location>
</feature>
<dbReference type="Pfam" id="PF11412">
    <property type="entry name" value="DsbD_N"/>
    <property type="match status" value="1"/>
</dbReference>
<dbReference type="InterPro" id="IPR013766">
    <property type="entry name" value="Thioredoxin_domain"/>
</dbReference>
<proteinExistence type="inferred from homology"/>
<feature type="domain" description="Thioredoxin" evidence="19">
    <location>
        <begin position="482"/>
        <end position="624"/>
    </location>
</feature>
<feature type="transmembrane region" description="Helical" evidence="18">
    <location>
        <begin position="213"/>
        <end position="241"/>
    </location>
</feature>
<feature type="transmembrane region" description="Helical" evidence="18">
    <location>
        <begin position="333"/>
        <end position="362"/>
    </location>
</feature>
<feature type="transmembrane region" description="Helical" evidence="18">
    <location>
        <begin position="409"/>
        <end position="427"/>
    </location>
</feature>
<dbReference type="SUPFAM" id="SSF52833">
    <property type="entry name" value="Thioredoxin-like"/>
    <property type="match status" value="1"/>
</dbReference>
<evidence type="ECO:0000256" key="14">
    <source>
        <dbReference type="ARBA" id="ARBA00023157"/>
    </source>
</evidence>
<comment type="function">
    <text evidence="18">Required to facilitate the formation of correct disulfide bonds in some periplasmic proteins and for the assembly of the periplasmic c-type cytochromes. Acts by transferring electrons from cytoplasmic thioredoxin to the periplasm. This transfer involves a cascade of disulfide bond formation and reduction steps.</text>
</comment>
<evidence type="ECO:0000256" key="7">
    <source>
        <dbReference type="ARBA" id="ARBA00022729"/>
    </source>
</evidence>
<keyword evidence="15 18" id="KW-0676">Redox-active center</keyword>
<evidence type="ECO:0000256" key="10">
    <source>
        <dbReference type="ARBA" id="ARBA00022989"/>
    </source>
</evidence>
<keyword evidence="10 18" id="KW-1133">Transmembrane helix</keyword>
<evidence type="ECO:0000256" key="4">
    <source>
        <dbReference type="ARBA" id="ARBA00022475"/>
    </source>
</evidence>
<keyword evidence="3 18" id="KW-0813">Transport</keyword>
<dbReference type="HAMAP" id="MF_00399">
    <property type="entry name" value="DbsD"/>
    <property type="match status" value="1"/>
</dbReference>
<dbReference type="InterPro" id="IPR012336">
    <property type="entry name" value="Thioredoxin-like_fold"/>
</dbReference>
<comment type="caution">
    <text evidence="20">The sequence shown here is derived from an EMBL/GenBank/DDBJ whole genome shotgun (WGS) entry which is preliminary data.</text>
</comment>
<keyword evidence="14 18" id="KW-1015">Disulfide bond</keyword>
<dbReference type="InterPro" id="IPR017937">
    <property type="entry name" value="Thioredoxin_CS"/>
</dbReference>
<evidence type="ECO:0000256" key="13">
    <source>
        <dbReference type="ARBA" id="ARBA00023136"/>
    </source>
</evidence>
<evidence type="ECO:0000256" key="2">
    <source>
        <dbReference type="ARBA" id="ARBA00007241"/>
    </source>
</evidence>